<evidence type="ECO:0000256" key="2">
    <source>
        <dbReference type="ARBA" id="ARBA00022692"/>
    </source>
</evidence>
<name>A0A1G8SR03_9FLAO</name>
<protein>
    <submittedName>
        <fullName evidence="6">Membrane protein required for colicin V production</fullName>
    </submittedName>
</protein>
<comment type="subcellular location">
    <subcellularLocation>
        <location evidence="1">Membrane</location>
        <topology evidence="1">Multi-pass membrane protein</topology>
    </subcellularLocation>
</comment>
<dbReference type="OrthoDB" id="9799585at2"/>
<keyword evidence="7" id="KW-1185">Reference proteome</keyword>
<evidence type="ECO:0000313" key="7">
    <source>
        <dbReference type="Proteomes" id="UP000199580"/>
    </source>
</evidence>
<evidence type="ECO:0000256" key="4">
    <source>
        <dbReference type="ARBA" id="ARBA00023136"/>
    </source>
</evidence>
<dbReference type="InterPro" id="IPR003825">
    <property type="entry name" value="Colicin-V_CvpA"/>
</dbReference>
<evidence type="ECO:0000256" key="3">
    <source>
        <dbReference type="ARBA" id="ARBA00022989"/>
    </source>
</evidence>
<feature type="transmembrane region" description="Helical" evidence="5">
    <location>
        <begin position="102"/>
        <end position="122"/>
    </location>
</feature>
<sequence>MDFIDIFLGIFLLYGLIRGLWNGFFVELASLVSLLLGIFIAIKFSYLMKAYLENHGTWNPKTVQVAAFALTFILVVVGVSLLGKIFTKLADFAALGLLNKLLGGIFGVLKTILMVSVLLNLFEKINADHGFADKETLDHSTFYNPVRTVSKFIYPSIEEWFTAFKSEGFKPEESSENNK</sequence>
<dbReference type="RefSeq" id="WP_091391821.1">
    <property type="nucleotide sequence ID" value="NZ_BKAI01000002.1"/>
</dbReference>
<keyword evidence="2 5" id="KW-0812">Transmembrane</keyword>
<keyword evidence="3 5" id="KW-1133">Transmembrane helix</keyword>
<feature type="transmembrane region" description="Helical" evidence="5">
    <location>
        <begin position="20"/>
        <end position="42"/>
    </location>
</feature>
<reference evidence="6 7" key="1">
    <citation type="submission" date="2016-10" db="EMBL/GenBank/DDBJ databases">
        <authorList>
            <person name="de Groot N.N."/>
        </authorList>
    </citation>
    <scope>NUCLEOTIDE SEQUENCE [LARGE SCALE GENOMIC DNA]</scope>
    <source>
        <strain evidence="6 7">CGMCC 1.10076</strain>
    </source>
</reference>
<accession>A0A1G8SR03</accession>
<dbReference type="AlphaFoldDB" id="A0A1G8SR03"/>
<dbReference type="PANTHER" id="PTHR37306:SF1">
    <property type="entry name" value="COLICIN V PRODUCTION PROTEIN"/>
    <property type="match status" value="1"/>
</dbReference>
<dbReference type="Proteomes" id="UP000199580">
    <property type="component" value="Unassembled WGS sequence"/>
</dbReference>
<feature type="transmembrane region" description="Helical" evidence="5">
    <location>
        <begin position="63"/>
        <end position="82"/>
    </location>
</feature>
<keyword evidence="4 5" id="KW-0472">Membrane</keyword>
<evidence type="ECO:0000256" key="5">
    <source>
        <dbReference type="SAM" id="Phobius"/>
    </source>
</evidence>
<evidence type="ECO:0000256" key="1">
    <source>
        <dbReference type="ARBA" id="ARBA00004141"/>
    </source>
</evidence>
<evidence type="ECO:0000313" key="6">
    <source>
        <dbReference type="EMBL" id="SDJ31637.1"/>
    </source>
</evidence>
<proteinExistence type="predicted"/>
<organism evidence="6 7">
    <name type="scientific">Flavobacterium noncentrifugens</name>
    <dbReference type="NCBI Taxonomy" id="1128970"/>
    <lineage>
        <taxon>Bacteria</taxon>
        <taxon>Pseudomonadati</taxon>
        <taxon>Bacteroidota</taxon>
        <taxon>Flavobacteriia</taxon>
        <taxon>Flavobacteriales</taxon>
        <taxon>Flavobacteriaceae</taxon>
        <taxon>Flavobacterium</taxon>
    </lineage>
</organism>
<dbReference type="PANTHER" id="PTHR37306">
    <property type="entry name" value="COLICIN V PRODUCTION PROTEIN"/>
    <property type="match status" value="1"/>
</dbReference>
<dbReference type="Pfam" id="PF02674">
    <property type="entry name" value="Colicin_V"/>
    <property type="match status" value="1"/>
</dbReference>
<dbReference type="GO" id="GO:0009403">
    <property type="term" value="P:toxin biosynthetic process"/>
    <property type="evidence" value="ECO:0007669"/>
    <property type="project" value="InterPro"/>
</dbReference>
<dbReference type="STRING" id="1128970.SAMN04487935_0663"/>
<gene>
    <name evidence="6" type="ORF">SAMN04487935_0663</name>
</gene>
<dbReference type="EMBL" id="FNEZ01000001">
    <property type="protein sequence ID" value="SDJ31637.1"/>
    <property type="molecule type" value="Genomic_DNA"/>
</dbReference>
<dbReference type="GO" id="GO:0016020">
    <property type="term" value="C:membrane"/>
    <property type="evidence" value="ECO:0007669"/>
    <property type="project" value="UniProtKB-SubCell"/>
</dbReference>